<feature type="region of interest" description="Disordered" evidence="5">
    <location>
        <begin position="1"/>
        <end position="35"/>
    </location>
</feature>
<feature type="domain" description="Helicase ATP-binding" evidence="6">
    <location>
        <begin position="125"/>
        <end position="312"/>
    </location>
</feature>
<dbReference type="AlphaFoldDB" id="A0A2J0YUS3"/>
<comment type="caution">
    <text evidence="8">The sequence shown here is derived from an EMBL/GenBank/DDBJ whole genome shotgun (WGS) entry which is preliminary data.</text>
</comment>
<dbReference type="PROSITE" id="PS51194">
    <property type="entry name" value="HELICASE_CTER"/>
    <property type="match status" value="1"/>
</dbReference>
<dbReference type="CDD" id="cd18011">
    <property type="entry name" value="DEXDc_RapA"/>
    <property type="match status" value="1"/>
</dbReference>
<dbReference type="SMART" id="SM00487">
    <property type="entry name" value="DEXDc"/>
    <property type="match status" value="1"/>
</dbReference>
<evidence type="ECO:0000259" key="6">
    <source>
        <dbReference type="PROSITE" id="PS51192"/>
    </source>
</evidence>
<feature type="compositionally biased region" description="Acidic residues" evidence="5">
    <location>
        <begin position="1"/>
        <end position="10"/>
    </location>
</feature>
<dbReference type="RefSeq" id="WP_100674496.1">
    <property type="nucleotide sequence ID" value="NZ_NJGD01000022.1"/>
</dbReference>
<evidence type="ECO:0000256" key="4">
    <source>
        <dbReference type="ARBA" id="ARBA00022840"/>
    </source>
</evidence>
<feature type="domain" description="Helicase C-terminal" evidence="7">
    <location>
        <begin position="531"/>
        <end position="687"/>
    </location>
</feature>
<name>A0A2J0YUS3_RHIML</name>
<evidence type="ECO:0000256" key="3">
    <source>
        <dbReference type="ARBA" id="ARBA00022806"/>
    </source>
</evidence>
<dbReference type="GO" id="GO:0016787">
    <property type="term" value="F:hydrolase activity"/>
    <property type="evidence" value="ECO:0007669"/>
    <property type="project" value="UniProtKB-KW"/>
</dbReference>
<dbReference type="InterPro" id="IPR027417">
    <property type="entry name" value="P-loop_NTPase"/>
</dbReference>
<keyword evidence="3 8" id="KW-0347">Helicase</keyword>
<accession>A0A2J0YUS3</accession>
<dbReference type="InterPro" id="IPR057342">
    <property type="entry name" value="DEXDc_RapA"/>
</dbReference>
<evidence type="ECO:0000256" key="5">
    <source>
        <dbReference type="SAM" id="MobiDB-lite"/>
    </source>
</evidence>
<dbReference type="SUPFAM" id="SSF52540">
    <property type="entry name" value="P-loop containing nucleoside triphosphate hydrolases"/>
    <property type="match status" value="2"/>
</dbReference>
<evidence type="ECO:0000256" key="2">
    <source>
        <dbReference type="ARBA" id="ARBA00022801"/>
    </source>
</evidence>
<gene>
    <name evidence="8" type="ORF">CEJ86_28930</name>
</gene>
<evidence type="ECO:0000256" key="1">
    <source>
        <dbReference type="ARBA" id="ARBA00022741"/>
    </source>
</evidence>
<dbReference type="Gene3D" id="3.40.50.10810">
    <property type="entry name" value="Tandem AAA-ATPase domain"/>
    <property type="match status" value="1"/>
</dbReference>
<organism evidence="8 9">
    <name type="scientific">Rhizobium meliloti</name>
    <name type="common">Ensifer meliloti</name>
    <name type="synonym">Sinorhizobium meliloti</name>
    <dbReference type="NCBI Taxonomy" id="382"/>
    <lineage>
        <taxon>Bacteria</taxon>
        <taxon>Pseudomonadati</taxon>
        <taxon>Pseudomonadota</taxon>
        <taxon>Alphaproteobacteria</taxon>
        <taxon>Hyphomicrobiales</taxon>
        <taxon>Rhizobiaceae</taxon>
        <taxon>Sinorhizobium/Ensifer group</taxon>
        <taxon>Sinorhizobium</taxon>
    </lineage>
</organism>
<dbReference type="InterPro" id="IPR014001">
    <property type="entry name" value="Helicase_ATP-bd"/>
</dbReference>
<dbReference type="InterPro" id="IPR038718">
    <property type="entry name" value="SNF2-like_sf"/>
</dbReference>
<dbReference type="InterPro" id="IPR000330">
    <property type="entry name" value="SNF2_N"/>
</dbReference>
<dbReference type="SMART" id="SM00490">
    <property type="entry name" value="HELICc"/>
    <property type="match status" value="1"/>
</dbReference>
<dbReference type="InterPro" id="IPR001650">
    <property type="entry name" value="Helicase_C-like"/>
</dbReference>
<sequence length="1048" mass="118808">MTGAIQEEEPAGWNPEASGTRVRLRDNPGRQGTTTGRVKKAGTFLLVEVDFGPNEKQYKRYELLEPIAEEVQIFDLLEGGSFGGPSDLRRVLTFEKIKGELTNVFYSMEASNTDFYPHQFKPVMRFIESPIGRMLIADEVGLGKTIEATYIWKEIQARHSARRLLIICPAMLREKWREDLRKRFNITGEIVSASTLYERVKDIASYRSAESFVYITSLEGLRPPANYDDENVGGVKAQFARILDQNTASEEFALFDHVVIDEAHYLRNPSTANNRLARLLREASHHLVLLTATPIQIGSDNLYQLLRLIDPDQFYDSFLFGEMLSANSCIVRAQRALWQQPADVPAALKAISEAEKSDYFKNDAVLARIKEHLRDDATDAERRVEILRLLESRSLLSQYMTRSRKREVLERRVERAPQVLSVRFSADEKQLYDHVTSRLRDEATGKTGVSLFSLIARQRQMASSIVGALESWGDKGLIEELLWEDFGISPQLRSEPQGNKDGDDAVDVAPPDIGFKHELGALEKGDEKYRALQQFLANELKRNPREKFVIFAFYRGTLKYLARRLKADGINAALIMGDMGKEKDDLIRAFARSDGPSVLLSSEVGSEGIDLQFCRFIVNYDLPWNPMRVEQRIGRLDRLGQKAERISIINMVVENTIEDRILMRLYDRINVFRESIGDLEDILGEVTEQLLVNLLDPTLTDEERERKSVEAELAICNTQREQQRLEEEAVNLVGFSDYILDHISDSREKGRWLSASELQSLVEDFFARNFPGTKFEAVAGAEYALRITLSEEARRSLGYFISEARPSTRTQLHRSGRPILCIFHPRGVEEVSSDAEFIEPSHPLIQWIRFSYEDDQRQLHRVTAIKVPAQDAGVPPGDYVFSAHRWSFNGLKSDQSLAFRVKPLGSDRTLGASEAEALITVASRVGEKLPNAVNVLPDIEIICEAAVTCEEALGDAFSERLSDFEAENTVRCDQQRTSAEKLASRRIEGLKARVARFRAEGNLRPVAMTEGLIRKEEEQLKTKLDRVSRRQQVDPTMIPLAAGVVRVV</sequence>
<dbReference type="Pfam" id="PF00176">
    <property type="entry name" value="SNF2-rel_dom"/>
    <property type="match status" value="1"/>
</dbReference>
<evidence type="ECO:0000259" key="7">
    <source>
        <dbReference type="PROSITE" id="PS51194"/>
    </source>
</evidence>
<dbReference type="InterPro" id="IPR049730">
    <property type="entry name" value="SNF2/RAD54-like_C"/>
</dbReference>
<dbReference type="GO" id="GO:0004386">
    <property type="term" value="F:helicase activity"/>
    <property type="evidence" value="ECO:0007669"/>
    <property type="project" value="UniProtKB-KW"/>
</dbReference>
<keyword evidence="2" id="KW-0378">Hydrolase</keyword>
<dbReference type="PROSITE" id="PS51192">
    <property type="entry name" value="HELICASE_ATP_BIND_1"/>
    <property type="match status" value="1"/>
</dbReference>
<evidence type="ECO:0000313" key="9">
    <source>
        <dbReference type="Proteomes" id="UP000231987"/>
    </source>
</evidence>
<dbReference type="CDD" id="cd18793">
    <property type="entry name" value="SF2_C_SNF"/>
    <property type="match status" value="1"/>
</dbReference>
<reference evidence="8 9" key="1">
    <citation type="submission" date="2017-06" db="EMBL/GenBank/DDBJ databases">
        <title>Ensifer strains isolated from leguminous trees and herbs display diverse denitrification phenotypes with some acting as strong N2O sinks.</title>
        <authorList>
            <person name="Woliy K."/>
            <person name="Mania D."/>
            <person name="Bakken L.R."/>
            <person name="Frostegard A."/>
        </authorList>
    </citation>
    <scope>NUCLEOTIDE SEQUENCE [LARGE SCALE GENOMIC DNA]</scope>
    <source>
        <strain evidence="8 9">AC50a</strain>
    </source>
</reference>
<evidence type="ECO:0000313" key="8">
    <source>
        <dbReference type="EMBL" id="PJR10682.1"/>
    </source>
</evidence>
<dbReference type="Proteomes" id="UP000231987">
    <property type="component" value="Unassembled WGS sequence"/>
</dbReference>
<dbReference type="Pfam" id="PF00271">
    <property type="entry name" value="Helicase_C"/>
    <property type="match status" value="1"/>
</dbReference>
<keyword evidence="1" id="KW-0547">Nucleotide-binding</keyword>
<dbReference type="PANTHER" id="PTHR45766:SF6">
    <property type="entry name" value="SWI_SNF-RELATED MATRIX-ASSOCIATED ACTIN-DEPENDENT REGULATOR OF CHROMATIN SUBFAMILY A-LIKE PROTEIN 1"/>
    <property type="match status" value="1"/>
</dbReference>
<dbReference type="PANTHER" id="PTHR45766">
    <property type="entry name" value="DNA ANNEALING HELICASE AND ENDONUCLEASE ZRANB3 FAMILY MEMBER"/>
    <property type="match status" value="1"/>
</dbReference>
<dbReference type="EMBL" id="NJGD01000022">
    <property type="protein sequence ID" value="PJR10682.1"/>
    <property type="molecule type" value="Genomic_DNA"/>
</dbReference>
<dbReference type="GO" id="GO:0005524">
    <property type="term" value="F:ATP binding"/>
    <property type="evidence" value="ECO:0007669"/>
    <property type="project" value="UniProtKB-KW"/>
</dbReference>
<keyword evidence="4" id="KW-0067">ATP-binding</keyword>
<protein>
    <submittedName>
        <fullName evidence="8">DNA/RNA helicase, superfamily II, SNF2 family protein</fullName>
    </submittedName>
</protein>
<proteinExistence type="predicted"/>
<dbReference type="Gene3D" id="3.40.50.300">
    <property type="entry name" value="P-loop containing nucleotide triphosphate hydrolases"/>
    <property type="match status" value="1"/>
</dbReference>